<dbReference type="Proteomes" id="UP000008143">
    <property type="component" value="Chromosome 8"/>
</dbReference>
<dbReference type="Pfam" id="PF00249">
    <property type="entry name" value="Myb_DNA-binding"/>
    <property type="match status" value="1"/>
</dbReference>
<dbReference type="Reactome" id="R-XTR-73762">
    <property type="pathway name" value="RNA Polymerase I Transcription Initiation"/>
</dbReference>
<feature type="compositionally biased region" description="Low complexity" evidence="1">
    <location>
        <begin position="340"/>
        <end position="355"/>
    </location>
</feature>
<feature type="region of interest" description="Disordered" evidence="1">
    <location>
        <begin position="219"/>
        <end position="413"/>
    </location>
</feature>
<organism evidence="3">
    <name type="scientific">Xenopus tropicalis</name>
    <name type="common">Western clawed frog</name>
    <name type="synonym">Silurana tropicalis</name>
    <dbReference type="NCBI Taxonomy" id="8364"/>
    <lineage>
        <taxon>Eukaryota</taxon>
        <taxon>Metazoa</taxon>
        <taxon>Chordata</taxon>
        <taxon>Craniata</taxon>
        <taxon>Vertebrata</taxon>
        <taxon>Euteleostomi</taxon>
        <taxon>Amphibia</taxon>
        <taxon>Batrachia</taxon>
        <taxon>Anura</taxon>
        <taxon>Pipoidea</taxon>
        <taxon>Pipidae</taxon>
        <taxon>Xenopodinae</taxon>
        <taxon>Xenopus</taxon>
        <taxon>Silurana</taxon>
    </lineage>
</organism>
<name>A0A6I8Q552_XENTR</name>
<dbReference type="Bgee" id="ENSXETG00000040672">
    <property type="expression patterns" value="Expressed in liver and 13 other cell types or tissues"/>
</dbReference>
<feature type="compositionally biased region" description="Polar residues" evidence="1">
    <location>
        <begin position="123"/>
        <end position="148"/>
    </location>
</feature>
<dbReference type="RefSeq" id="XP_031746750.1">
    <property type="nucleotide sequence ID" value="XM_031890890.1"/>
</dbReference>
<evidence type="ECO:0000313" key="7">
    <source>
        <dbReference type="RefSeq" id="XP_031746752.1"/>
    </source>
</evidence>
<feature type="domain" description="Myb-like" evidence="2">
    <location>
        <begin position="715"/>
        <end position="784"/>
    </location>
</feature>
<dbReference type="GO" id="GO:0005730">
    <property type="term" value="C:nucleolus"/>
    <property type="evidence" value="ECO:0000318"/>
    <property type="project" value="GO_Central"/>
</dbReference>
<feature type="compositionally biased region" description="Basic and acidic residues" evidence="1">
    <location>
        <begin position="49"/>
        <end position="58"/>
    </location>
</feature>
<keyword evidence="4" id="KW-1185">Reference proteome</keyword>
<dbReference type="RefSeq" id="XP_031746752.1">
    <property type="nucleotide sequence ID" value="XM_031890892.1"/>
</dbReference>
<dbReference type="GeneTree" id="ENSGT00940000159729"/>
<reference evidence="3" key="1">
    <citation type="journal article" date="2010" name="Science">
        <title>The genome of the Western clawed frog Xenopus tropicalis.</title>
        <authorList>
            <person name="Hellsten U."/>
            <person name="Harland R.M."/>
            <person name="Gilchrist M.J."/>
            <person name="Hendrix D."/>
            <person name="Jurka J."/>
            <person name="Kapitonov V."/>
            <person name="Ovcharenko I."/>
            <person name="Putnam N.H."/>
            <person name="Shu S."/>
            <person name="Taher L."/>
            <person name="Blitz I.L."/>
            <person name="Blumberg B."/>
            <person name="Dichmann D.S."/>
            <person name="Dubchak I."/>
            <person name="Amaya E."/>
            <person name="Detter J.C."/>
            <person name="Fletcher R."/>
            <person name="Gerhard D.S."/>
            <person name="Goodstein D."/>
            <person name="Graves T."/>
            <person name="Grigoriev I.V."/>
            <person name="Grimwood J."/>
            <person name="Kawashima T."/>
            <person name="Lindquist E."/>
            <person name="Lucas S.M."/>
            <person name="Mead P.E."/>
            <person name="Mitros T."/>
            <person name="Ogino H."/>
            <person name="Ohta Y."/>
            <person name="Poliakov A.V."/>
            <person name="Pollet N."/>
            <person name="Robert J."/>
            <person name="Salamov A."/>
            <person name="Sater A.K."/>
            <person name="Schmutz J."/>
            <person name="Terry A."/>
            <person name="Vize P.D."/>
            <person name="Warren W.C."/>
            <person name="Wells D."/>
            <person name="Wills A."/>
            <person name="Wilson R.K."/>
            <person name="Zimmerman L.B."/>
            <person name="Zorn A.M."/>
            <person name="Grainger R."/>
            <person name="Grammer T."/>
            <person name="Khokha M.K."/>
            <person name="Richardson P.M."/>
            <person name="Rokhsar D.S."/>
        </authorList>
    </citation>
    <scope>NUCLEOTIDE SEQUENCE [LARGE SCALE GENOMIC DNA]</scope>
    <source>
        <strain evidence="3">Nigerian</strain>
    </source>
</reference>
<feature type="compositionally biased region" description="Acidic residues" evidence="1">
    <location>
        <begin position="274"/>
        <end position="283"/>
    </location>
</feature>
<dbReference type="AGR" id="Xenbase:XB-GENE-953700"/>
<dbReference type="InterPro" id="IPR009057">
    <property type="entry name" value="Homeodomain-like_sf"/>
</dbReference>
<feature type="compositionally biased region" description="Basic residues" evidence="1">
    <location>
        <begin position="400"/>
        <end position="409"/>
    </location>
</feature>
<reference evidence="5 6" key="3">
    <citation type="submission" date="2025-04" db="UniProtKB">
        <authorList>
            <consortium name="RefSeq"/>
        </authorList>
    </citation>
    <scope>IDENTIFICATION</scope>
    <source>
        <strain evidence="5 6">Nigerian</strain>
        <tissue evidence="5 6">Liver and blood</tissue>
    </source>
</reference>
<gene>
    <name evidence="3 5 6 7 8" type="primary">ttf1</name>
</gene>
<dbReference type="PROSITE" id="PS50090">
    <property type="entry name" value="MYB_LIKE"/>
    <property type="match status" value="1"/>
</dbReference>
<evidence type="ECO:0000313" key="8">
    <source>
        <dbReference type="Xenbase" id="XB-GENE-953700"/>
    </source>
</evidence>
<evidence type="ECO:0000313" key="4">
    <source>
        <dbReference type="Proteomes" id="UP000008143"/>
    </source>
</evidence>
<dbReference type="PANTHER" id="PTHR46760:SF1">
    <property type="entry name" value="TRANSCRIPTION TERMINATION FACTOR 1"/>
    <property type="match status" value="1"/>
</dbReference>
<dbReference type="SMART" id="SM00717">
    <property type="entry name" value="SANT"/>
    <property type="match status" value="2"/>
</dbReference>
<dbReference type="KEGG" id="xtr:100493119"/>
<evidence type="ECO:0000256" key="1">
    <source>
        <dbReference type="SAM" id="MobiDB-lite"/>
    </source>
</evidence>
<evidence type="ECO:0000259" key="2">
    <source>
        <dbReference type="PROSITE" id="PS50090"/>
    </source>
</evidence>
<dbReference type="SUPFAM" id="SSF46689">
    <property type="entry name" value="Homeodomain-like"/>
    <property type="match status" value="1"/>
</dbReference>
<accession>A0A6I8Q552</accession>
<proteinExistence type="predicted"/>
<dbReference type="InterPro" id="IPR053078">
    <property type="entry name" value="TTF1-like"/>
</dbReference>
<dbReference type="Gene3D" id="1.10.10.60">
    <property type="entry name" value="Homeodomain-like"/>
    <property type="match status" value="2"/>
</dbReference>
<dbReference type="CTD" id="7270"/>
<evidence type="ECO:0000313" key="6">
    <source>
        <dbReference type="RefSeq" id="XP_031746751.1"/>
    </source>
</evidence>
<feature type="compositionally biased region" description="Polar residues" evidence="1">
    <location>
        <begin position="246"/>
        <end position="260"/>
    </location>
</feature>
<reference evidence="3" key="2">
    <citation type="submission" date="2020-05" db="UniProtKB">
        <authorList>
            <consortium name="Ensembl"/>
        </authorList>
    </citation>
    <scope>IDENTIFICATION</scope>
</reference>
<feature type="compositionally biased region" description="Basic and acidic residues" evidence="1">
    <location>
        <begin position="484"/>
        <end position="513"/>
    </location>
</feature>
<dbReference type="Reactome" id="R-XTR-73863">
    <property type="pathway name" value="RNA Polymerase I Transcription Termination"/>
</dbReference>
<feature type="compositionally biased region" description="Low complexity" evidence="1">
    <location>
        <begin position="310"/>
        <end position="325"/>
    </location>
</feature>
<feature type="compositionally biased region" description="Polar residues" evidence="1">
    <location>
        <begin position="9"/>
        <end position="20"/>
    </location>
</feature>
<dbReference type="GO" id="GO:0003682">
    <property type="term" value="F:chromatin binding"/>
    <property type="evidence" value="ECO:0000318"/>
    <property type="project" value="GO_Central"/>
</dbReference>
<feature type="region of interest" description="Disordered" evidence="1">
    <location>
        <begin position="433"/>
        <end position="529"/>
    </location>
</feature>
<evidence type="ECO:0000313" key="5">
    <source>
        <dbReference type="RefSeq" id="XP_031746750.1"/>
    </source>
</evidence>
<dbReference type="Xenbase" id="XB-GENE-953700">
    <property type="gene designation" value="ttf1"/>
</dbReference>
<dbReference type="AlphaFoldDB" id="A0A6I8Q552"/>
<dbReference type="CDD" id="cd00167">
    <property type="entry name" value="SANT"/>
    <property type="match status" value="1"/>
</dbReference>
<sequence>MKEAVQMPSHVSSDDPSQGLNDHPVKMKNKKKAKSRSKEAVENTCNVEAESRIADPVHLEVGSEDVPSTPHKRKKKKKNLGSPLDSTSDCYSALTGTSGSDLTVPLDGLEKSAKKKKRHFSHQDVSPSVLQPASPSVGYTSIPMQTECDTPDTHRKSKKKKHTEETITTVGLMEISNMEDKRETLDMAVKKKKKKVREGNSSASVLMDTDCVLLGDTTLAEQTDPEEPPMFKKKKKKHKIQDDENIQQTTGMIGTASEASTPKRKRGQEKSDEIMECNMEEQNGDTVPHTLSKRKKKISSHVLEETTDPSHGLSSELDLSLGSLEKPPRKKKKHSEDTDSTSGLLNSSSNAGGDSILEQTDSEEQTFQKSKKKKNRDCDQNLGEKGFLLESSDHDVPLMVKKKKKKKKSHELEQECFGDLEEDAEPEVCGLTLSVTKKKSKKRNRSDMEEDQSLVESCSIGEITHDEIDEQQEPENFSSLSSRVRRESRSESQEKASETDHGTGNTDEGRGDQETNTTDSRIGMAVEAGLENKRKKRVRRFPPLRQRDLELLKEYFPNLERRTNSTISHIVREDLERIRAAKIKGIPFMTGRFTTEENQRLEENVKEFMALTGISSGDKLFSSFKYPDEKSLIERVKRMYNFRRRIAEGIPRTTTEVFIRGGKMFDLTSNKGHYSKEEVEQLKKHMEMHGNKWRTIAPLMGRNNVTLQLKASQMRRETNSGKWSAEEVNKLIDALKNFIVKPGKGPLDTIAKCDLYSGIPWVQVEEKVETRNWSQCKIKWSEILLLRMNNGVNVFQGASGIELLINMIKWLHDFGPAESGQIKWEELAEVLGNIPPLLLQNKFVYIKRRYIPDYHNLTHQEILYHLYTETIPHLEERLNTFMLRQEEDIQPVVEKSDSYLINEIFCEYIGKEHEDALYITQREKRKRKRKTRGKEKCDMF</sequence>
<dbReference type="InterPro" id="IPR001005">
    <property type="entry name" value="SANT/Myb"/>
</dbReference>
<dbReference type="GO" id="GO:0006363">
    <property type="term" value="P:termination of RNA polymerase I transcription"/>
    <property type="evidence" value="ECO:0000318"/>
    <property type="project" value="GO_Central"/>
</dbReference>
<feature type="region of interest" description="Disordered" evidence="1">
    <location>
        <begin position="1"/>
        <end position="170"/>
    </location>
</feature>
<dbReference type="GeneID" id="100493119"/>
<dbReference type="Ensembl" id="ENSXETT00000069248">
    <property type="protein sequence ID" value="ENSXETP00000067578"/>
    <property type="gene ID" value="ENSXETG00000040672"/>
</dbReference>
<feature type="compositionally biased region" description="Basic residues" evidence="1">
    <location>
        <begin position="70"/>
        <end position="79"/>
    </location>
</feature>
<feature type="compositionally biased region" description="Basic residues" evidence="1">
    <location>
        <begin position="26"/>
        <end position="35"/>
    </location>
</feature>
<dbReference type="OMA" id="MSFRSDT"/>
<feature type="compositionally biased region" description="Polar residues" evidence="1">
    <location>
        <begin position="84"/>
        <end position="101"/>
    </location>
</feature>
<dbReference type="RefSeq" id="XP_031746751.1">
    <property type="nucleotide sequence ID" value="XM_031890891.1"/>
</dbReference>
<evidence type="ECO:0000313" key="3">
    <source>
        <dbReference type="Ensembl" id="ENSXETP00000067578"/>
    </source>
</evidence>
<protein>
    <submittedName>
        <fullName evidence="5 6">Transcription termination factor 1 isoform X1</fullName>
    </submittedName>
    <submittedName>
        <fullName evidence="3">Transcription termination factor, RNA polymerase I</fullName>
    </submittedName>
</protein>
<dbReference type="OrthoDB" id="5812619at2759"/>
<dbReference type="PANTHER" id="PTHR46760">
    <property type="entry name" value="TRANSCRIPTION TERMINATION FACTOR 1"/>
    <property type="match status" value="1"/>
</dbReference>
<dbReference type="Reactome" id="R-XTR-5683826">
    <property type="pathway name" value="Surfactant metabolism"/>
</dbReference>